<accession>A0AAV8S3V7</accession>
<name>A0AAV8S3V7_ENSVE</name>
<sequence length="115" mass="12584">MSRIGRTSIIYDSALHHQPLGYVLFSFFIDGIRIFLLSGSVVKDIIFTRASKASVRLDQDFSAENGQAVMGKEKMFIVSGRVGLELIKGSSNICSTTPSSRRVLIACAVPKDCKI</sequence>
<reference evidence="2 3" key="1">
    <citation type="submission" date="2022-12" db="EMBL/GenBank/DDBJ databases">
        <title>Chromosome-scale assembly of the Ensete ventricosum genome.</title>
        <authorList>
            <person name="Dussert Y."/>
            <person name="Stocks J."/>
            <person name="Wendawek A."/>
            <person name="Woldeyes F."/>
            <person name="Nichols R.A."/>
            <person name="Borrell J.S."/>
        </authorList>
    </citation>
    <scope>NUCLEOTIDE SEQUENCE [LARGE SCALE GENOMIC DNA]</scope>
    <source>
        <strain evidence="3">cv. Maze</strain>
        <tissue evidence="2">Seeds</tissue>
    </source>
</reference>
<keyword evidence="1" id="KW-1133">Transmembrane helix</keyword>
<evidence type="ECO:0000256" key="1">
    <source>
        <dbReference type="SAM" id="Phobius"/>
    </source>
</evidence>
<keyword evidence="3" id="KW-1185">Reference proteome</keyword>
<dbReference type="EMBL" id="JAQQAF010000001">
    <property type="protein sequence ID" value="KAJ8514026.1"/>
    <property type="molecule type" value="Genomic_DNA"/>
</dbReference>
<comment type="caution">
    <text evidence="2">The sequence shown here is derived from an EMBL/GenBank/DDBJ whole genome shotgun (WGS) entry which is preliminary data.</text>
</comment>
<evidence type="ECO:0000313" key="3">
    <source>
        <dbReference type="Proteomes" id="UP001222027"/>
    </source>
</evidence>
<gene>
    <name evidence="2" type="ORF">OPV22_004460</name>
</gene>
<organism evidence="2 3">
    <name type="scientific">Ensete ventricosum</name>
    <name type="common">Abyssinian banana</name>
    <name type="synonym">Musa ensete</name>
    <dbReference type="NCBI Taxonomy" id="4639"/>
    <lineage>
        <taxon>Eukaryota</taxon>
        <taxon>Viridiplantae</taxon>
        <taxon>Streptophyta</taxon>
        <taxon>Embryophyta</taxon>
        <taxon>Tracheophyta</taxon>
        <taxon>Spermatophyta</taxon>
        <taxon>Magnoliopsida</taxon>
        <taxon>Liliopsida</taxon>
        <taxon>Zingiberales</taxon>
        <taxon>Musaceae</taxon>
        <taxon>Ensete</taxon>
    </lineage>
</organism>
<proteinExistence type="predicted"/>
<keyword evidence="1" id="KW-0812">Transmembrane</keyword>
<evidence type="ECO:0000313" key="2">
    <source>
        <dbReference type="EMBL" id="KAJ8514026.1"/>
    </source>
</evidence>
<dbReference type="Proteomes" id="UP001222027">
    <property type="component" value="Unassembled WGS sequence"/>
</dbReference>
<dbReference type="AlphaFoldDB" id="A0AAV8S3V7"/>
<feature type="transmembrane region" description="Helical" evidence="1">
    <location>
        <begin position="20"/>
        <end position="42"/>
    </location>
</feature>
<keyword evidence="1" id="KW-0472">Membrane</keyword>
<protein>
    <submittedName>
        <fullName evidence="2">Uncharacterized protein</fullName>
    </submittedName>
</protein>